<sequence>MVELLTMLFEDLGKHRQKPKQHGTSTISFFLYCSKDCQFTTKGVFLLETVHTCFDFYGQTSNLYDTYFLMDLPIAFMIVALAEFSVAAFFG</sequence>
<proteinExistence type="predicted"/>
<reference evidence="1 2" key="2">
    <citation type="journal article" date="2022" name="Mol. Ecol. Resour.">
        <title>The genomes of chicory, endive, great burdock and yacon provide insights into Asteraceae paleo-polyploidization history and plant inulin production.</title>
        <authorList>
            <person name="Fan W."/>
            <person name="Wang S."/>
            <person name="Wang H."/>
            <person name="Wang A."/>
            <person name="Jiang F."/>
            <person name="Liu H."/>
            <person name="Zhao H."/>
            <person name="Xu D."/>
            <person name="Zhang Y."/>
        </authorList>
    </citation>
    <scope>NUCLEOTIDE SEQUENCE [LARGE SCALE GENOMIC DNA]</scope>
    <source>
        <strain evidence="2">cv. Niubang</strain>
    </source>
</reference>
<dbReference type="Proteomes" id="UP001055879">
    <property type="component" value="Linkage Group LG01"/>
</dbReference>
<dbReference type="EMBL" id="CM042047">
    <property type="protein sequence ID" value="KAI3772345.1"/>
    <property type="molecule type" value="Genomic_DNA"/>
</dbReference>
<gene>
    <name evidence="1" type="ORF">L6452_03529</name>
</gene>
<accession>A0ACB9FNG2</accession>
<evidence type="ECO:0000313" key="1">
    <source>
        <dbReference type="EMBL" id="KAI3772345.1"/>
    </source>
</evidence>
<protein>
    <submittedName>
        <fullName evidence="1">Uncharacterized protein</fullName>
    </submittedName>
</protein>
<reference evidence="2" key="1">
    <citation type="journal article" date="2022" name="Mol. Ecol. Resour.">
        <title>The genomes of chicory, endive, great burdock and yacon provide insights into Asteraceae palaeo-polyploidization history and plant inulin production.</title>
        <authorList>
            <person name="Fan W."/>
            <person name="Wang S."/>
            <person name="Wang H."/>
            <person name="Wang A."/>
            <person name="Jiang F."/>
            <person name="Liu H."/>
            <person name="Zhao H."/>
            <person name="Xu D."/>
            <person name="Zhang Y."/>
        </authorList>
    </citation>
    <scope>NUCLEOTIDE SEQUENCE [LARGE SCALE GENOMIC DNA]</scope>
    <source>
        <strain evidence="2">cv. Niubang</strain>
    </source>
</reference>
<organism evidence="1 2">
    <name type="scientific">Arctium lappa</name>
    <name type="common">Greater burdock</name>
    <name type="synonym">Lappa major</name>
    <dbReference type="NCBI Taxonomy" id="4217"/>
    <lineage>
        <taxon>Eukaryota</taxon>
        <taxon>Viridiplantae</taxon>
        <taxon>Streptophyta</taxon>
        <taxon>Embryophyta</taxon>
        <taxon>Tracheophyta</taxon>
        <taxon>Spermatophyta</taxon>
        <taxon>Magnoliopsida</taxon>
        <taxon>eudicotyledons</taxon>
        <taxon>Gunneridae</taxon>
        <taxon>Pentapetalae</taxon>
        <taxon>asterids</taxon>
        <taxon>campanulids</taxon>
        <taxon>Asterales</taxon>
        <taxon>Asteraceae</taxon>
        <taxon>Carduoideae</taxon>
        <taxon>Cardueae</taxon>
        <taxon>Arctiinae</taxon>
        <taxon>Arctium</taxon>
    </lineage>
</organism>
<name>A0ACB9FNG2_ARCLA</name>
<comment type="caution">
    <text evidence="1">The sequence shown here is derived from an EMBL/GenBank/DDBJ whole genome shotgun (WGS) entry which is preliminary data.</text>
</comment>
<evidence type="ECO:0000313" key="2">
    <source>
        <dbReference type="Proteomes" id="UP001055879"/>
    </source>
</evidence>
<keyword evidence="2" id="KW-1185">Reference proteome</keyword>